<dbReference type="PROSITE" id="PS50089">
    <property type="entry name" value="ZF_RING_2"/>
    <property type="match status" value="1"/>
</dbReference>
<accession>A0ABY7E9J2</accession>
<evidence type="ECO:0000256" key="2">
    <source>
        <dbReference type="ARBA" id="ARBA00022833"/>
    </source>
</evidence>
<keyword evidence="7" id="KW-1185">Reference proteome</keyword>
<dbReference type="PROSITE" id="PS50096">
    <property type="entry name" value="IQ"/>
    <property type="match status" value="1"/>
</dbReference>
<dbReference type="CDD" id="cd23767">
    <property type="entry name" value="IQCD"/>
    <property type="match status" value="1"/>
</dbReference>
<keyword evidence="1 3" id="KW-0479">Metal-binding</keyword>
<sequence length="394" mass="45017">ENTVLTAAALQDHLVKSLGLGDFIGPRHVGTGPAAKARAKKDIKSTIDTGRFGRNHPVKKKVEKDREYVLDPKPPPLTLAQKFGLVEAPAQPLTENEWQVLLSCTHACLQAFERFTGRKTCPMCRREQYQTRLIHEGSRHHLHKSATRIQACWRGYVVRCMYQKLQEANPPKDPKLRQKFYEEKLSRITERMVRSCDFNVGDFLREMDQSLAASRNVFRDFDARFKIISEEEWEHIQLKAVERANQDCPICLTALATCSDSETTGKDREPDENNTTQTKPTKDREPNLKNSRTQKFSANAQTKSLHSDKSVNHDKTRGTSKSKTDTNKRSNEEDKSLETESAVRSIGKERQTVLLSCSHVFHAKCLEMFEELSLETRNTCPVCRALYEKKVLNV</sequence>
<feature type="non-terminal residue" evidence="6">
    <location>
        <position position="1"/>
    </location>
</feature>
<dbReference type="Gene3D" id="3.30.40.10">
    <property type="entry name" value="Zinc/RING finger domain, C3HC4 (zinc finger)"/>
    <property type="match status" value="1"/>
</dbReference>
<dbReference type="CDD" id="cd16678">
    <property type="entry name" value="RING-H2_RNF32_rpt2"/>
    <property type="match status" value="1"/>
</dbReference>
<evidence type="ECO:0000259" key="5">
    <source>
        <dbReference type="PROSITE" id="PS50089"/>
    </source>
</evidence>
<dbReference type="SMART" id="SM00184">
    <property type="entry name" value="RING"/>
    <property type="match status" value="1"/>
</dbReference>
<dbReference type="InterPro" id="IPR042862">
    <property type="entry name" value="RNF32"/>
</dbReference>
<feature type="compositionally biased region" description="Polar residues" evidence="4">
    <location>
        <begin position="288"/>
        <end position="304"/>
    </location>
</feature>
<feature type="domain" description="RING-type" evidence="5">
    <location>
        <begin position="353"/>
        <end position="384"/>
    </location>
</feature>
<evidence type="ECO:0000256" key="1">
    <source>
        <dbReference type="ARBA" id="ARBA00022771"/>
    </source>
</evidence>
<dbReference type="Pfam" id="PF13639">
    <property type="entry name" value="zf-RING_2"/>
    <property type="match status" value="1"/>
</dbReference>
<dbReference type="InterPro" id="IPR013083">
    <property type="entry name" value="Znf_RING/FYVE/PHD"/>
</dbReference>
<feature type="compositionally biased region" description="Basic and acidic residues" evidence="4">
    <location>
        <begin position="305"/>
        <end position="338"/>
    </location>
</feature>
<dbReference type="Proteomes" id="UP001164746">
    <property type="component" value="Chromosome 5"/>
</dbReference>
<evidence type="ECO:0000313" key="6">
    <source>
        <dbReference type="EMBL" id="WAR05586.1"/>
    </source>
</evidence>
<dbReference type="SMART" id="SM00015">
    <property type="entry name" value="IQ"/>
    <property type="match status" value="1"/>
</dbReference>
<evidence type="ECO:0000313" key="7">
    <source>
        <dbReference type="Proteomes" id="UP001164746"/>
    </source>
</evidence>
<dbReference type="PANTHER" id="PTHR14991:SF0">
    <property type="entry name" value="RING FINGER PROTEIN 32"/>
    <property type="match status" value="1"/>
</dbReference>
<dbReference type="SUPFAM" id="SSF57850">
    <property type="entry name" value="RING/U-box"/>
    <property type="match status" value="1"/>
</dbReference>
<dbReference type="Gene3D" id="1.20.5.190">
    <property type="match status" value="1"/>
</dbReference>
<dbReference type="InterPro" id="IPR000048">
    <property type="entry name" value="IQ_motif_EF-hand-BS"/>
</dbReference>
<dbReference type="Pfam" id="PF00612">
    <property type="entry name" value="IQ"/>
    <property type="match status" value="1"/>
</dbReference>
<feature type="region of interest" description="Disordered" evidence="4">
    <location>
        <begin position="261"/>
        <end position="344"/>
    </location>
</feature>
<keyword evidence="2" id="KW-0862">Zinc</keyword>
<dbReference type="EMBL" id="CP111016">
    <property type="protein sequence ID" value="WAR05586.1"/>
    <property type="molecule type" value="Genomic_DNA"/>
</dbReference>
<dbReference type="PANTHER" id="PTHR14991">
    <property type="entry name" value="RING FINGER PROTEIN 32"/>
    <property type="match status" value="1"/>
</dbReference>
<keyword evidence="1 3" id="KW-0863">Zinc-finger</keyword>
<name>A0ABY7E9J2_MYAAR</name>
<protein>
    <submittedName>
        <fullName evidence="6">RNF32-like protein</fullName>
    </submittedName>
</protein>
<organism evidence="6 7">
    <name type="scientific">Mya arenaria</name>
    <name type="common">Soft-shell clam</name>
    <dbReference type="NCBI Taxonomy" id="6604"/>
    <lineage>
        <taxon>Eukaryota</taxon>
        <taxon>Metazoa</taxon>
        <taxon>Spiralia</taxon>
        <taxon>Lophotrochozoa</taxon>
        <taxon>Mollusca</taxon>
        <taxon>Bivalvia</taxon>
        <taxon>Autobranchia</taxon>
        <taxon>Heteroconchia</taxon>
        <taxon>Euheterodonta</taxon>
        <taxon>Imparidentia</taxon>
        <taxon>Neoheterodontei</taxon>
        <taxon>Myida</taxon>
        <taxon>Myoidea</taxon>
        <taxon>Myidae</taxon>
        <taxon>Mya</taxon>
    </lineage>
</organism>
<evidence type="ECO:0000256" key="3">
    <source>
        <dbReference type="PROSITE-ProRule" id="PRU00175"/>
    </source>
</evidence>
<gene>
    <name evidence="6" type="ORF">MAR_020955</name>
</gene>
<proteinExistence type="predicted"/>
<evidence type="ECO:0000256" key="4">
    <source>
        <dbReference type="SAM" id="MobiDB-lite"/>
    </source>
</evidence>
<dbReference type="InterPro" id="IPR001841">
    <property type="entry name" value="Znf_RING"/>
</dbReference>
<reference evidence="6" key="1">
    <citation type="submission" date="2022-11" db="EMBL/GenBank/DDBJ databases">
        <title>Centuries of genome instability and evolution in soft-shell clam transmissible cancer (bioRxiv).</title>
        <authorList>
            <person name="Hart S.F.M."/>
            <person name="Yonemitsu M.A."/>
            <person name="Giersch R.M."/>
            <person name="Beal B.F."/>
            <person name="Arriagada G."/>
            <person name="Davis B.W."/>
            <person name="Ostrander E.A."/>
            <person name="Goff S.P."/>
            <person name="Metzger M.J."/>
        </authorList>
    </citation>
    <scope>NUCLEOTIDE SEQUENCE</scope>
    <source>
        <strain evidence="6">MELC-2E11</strain>
        <tissue evidence="6">Siphon/mantle</tissue>
    </source>
</reference>